<comment type="caution">
    <text evidence="11">The sequence shown here is derived from an EMBL/GenBank/DDBJ whole genome shotgun (WGS) entry which is preliminary data.</text>
</comment>
<dbReference type="InterPro" id="IPR013798">
    <property type="entry name" value="Indole-3-glycerol_P_synth_dom"/>
</dbReference>
<dbReference type="GO" id="GO:0000162">
    <property type="term" value="P:L-tryptophan biosynthetic process"/>
    <property type="evidence" value="ECO:0007669"/>
    <property type="project" value="UniProtKB-UniRule"/>
</dbReference>
<dbReference type="InterPro" id="IPR011060">
    <property type="entry name" value="RibuloseP-bd_barrel"/>
</dbReference>
<evidence type="ECO:0000256" key="6">
    <source>
        <dbReference type="ARBA" id="ARBA00022822"/>
    </source>
</evidence>
<dbReference type="InterPro" id="IPR045186">
    <property type="entry name" value="Indole-3-glycerol_P_synth"/>
</dbReference>
<dbReference type="InterPro" id="IPR013785">
    <property type="entry name" value="Aldolase_TIM"/>
</dbReference>
<evidence type="ECO:0000256" key="9">
    <source>
        <dbReference type="HAMAP-Rule" id="MF_00134"/>
    </source>
</evidence>
<evidence type="ECO:0000259" key="10">
    <source>
        <dbReference type="Pfam" id="PF00218"/>
    </source>
</evidence>
<evidence type="ECO:0000256" key="4">
    <source>
        <dbReference type="ARBA" id="ARBA00022605"/>
    </source>
</evidence>
<evidence type="ECO:0000313" key="12">
    <source>
        <dbReference type="Proteomes" id="UP000051166"/>
    </source>
</evidence>
<protein>
    <recommendedName>
        <fullName evidence="9">Indole-3-glycerol phosphate synthase</fullName>
        <shortName evidence="9">IGPS</shortName>
        <ecNumber evidence="9">4.1.1.48</ecNumber>
    </recommendedName>
</protein>
<sequence length="259" mass="28631">MILDELVTATHNRLERQREKVSLPKLKQEVAKLNATAKLDFLAVLQRPGIHVIAEVKKASPSKGTIVTDFPYLQVARTYEQAGADAISVLTEPDYFKGKLRYLNEISAATSIPTLRKDFTIDPYMVYEAKLNGAAIILLIVAILTDEQLCNLRKLAESLGMQAIVEAYTETEVTRAVRSGAKIIGINNRNLKNFAVDFGHSFKMRSLVPAKIPVIAESGISGPADVKRLAQADFKGVLVGEALMKATNKREMIRAFKEF</sequence>
<dbReference type="NCBIfam" id="NF001377">
    <property type="entry name" value="PRK00278.2-4"/>
    <property type="match status" value="1"/>
</dbReference>
<dbReference type="AlphaFoldDB" id="A0A0R1UVS7"/>
<dbReference type="InterPro" id="IPR001468">
    <property type="entry name" value="Indole-3-GlycerolPSynthase_CS"/>
</dbReference>
<dbReference type="Gene3D" id="3.20.20.70">
    <property type="entry name" value="Aldolase class I"/>
    <property type="match status" value="1"/>
</dbReference>
<evidence type="ECO:0000256" key="2">
    <source>
        <dbReference type="ARBA" id="ARBA00004696"/>
    </source>
</evidence>
<evidence type="ECO:0000256" key="5">
    <source>
        <dbReference type="ARBA" id="ARBA00022793"/>
    </source>
</evidence>
<dbReference type="HAMAP" id="MF_00134_B">
    <property type="entry name" value="IGPS_B"/>
    <property type="match status" value="1"/>
</dbReference>
<name>A0A0R1UVS7_9LACO</name>
<dbReference type="GO" id="GO:0004425">
    <property type="term" value="F:indole-3-glycerol-phosphate synthase activity"/>
    <property type="evidence" value="ECO:0007669"/>
    <property type="project" value="UniProtKB-UniRule"/>
</dbReference>
<evidence type="ECO:0000256" key="8">
    <source>
        <dbReference type="ARBA" id="ARBA00023239"/>
    </source>
</evidence>
<dbReference type="EMBL" id="AZFQ01000053">
    <property type="protein sequence ID" value="KRL97118.1"/>
    <property type="molecule type" value="Genomic_DNA"/>
</dbReference>
<keyword evidence="4 9" id="KW-0028">Amino-acid biosynthesis</keyword>
<dbReference type="Pfam" id="PF00218">
    <property type="entry name" value="IGPS"/>
    <property type="match status" value="1"/>
</dbReference>
<dbReference type="GO" id="GO:0004640">
    <property type="term" value="F:phosphoribosylanthranilate isomerase activity"/>
    <property type="evidence" value="ECO:0007669"/>
    <property type="project" value="TreeGrafter"/>
</dbReference>
<proteinExistence type="inferred from homology"/>
<dbReference type="GeneID" id="98308919"/>
<dbReference type="UniPathway" id="UPA00035">
    <property type="reaction ID" value="UER00043"/>
</dbReference>
<reference evidence="11 12" key="1">
    <citation type="journal article" date="2015" name="Genome Announc.">
        <title>Expanding the biotechnology potential of lactobacilli through comparative genomics of 213 strains and associated genera.</title>
        <authorList>
            <person name="Sun Z."/>
            <person name="Harris H.M."/>
            <person name="McCann A."/>
            <person name="Guo C."/>
            <person name="Argimon S."/>
            <person name="Zhang W."/>
            <person name="Yang X."/>
            <person name="Jeffery I.B."/>
            <person name="Cooney J.C."/>
            <person name="Kagawa T.F."/>
            <person name="Liu W."/>
            <person name="Song Y."/>
            <person name="Salvetti E."/>
            <person name="Wrobel A."/>
            <person name="Rasinkangas P."/>
            <person name="Parkhill J."/>
            <person name="Rea M.C."/>
            <person name="O'Sullivan O."/>
            <person name="Ritari J."/>
            <person name="Douillard F.P."/>
            <person name="Paul Ross R."/>
            <person name="Yang R."/>
            <person name="Briner A.E."/>
            <person name="Felis G.E."/>
            <person name="de Vos W.M."/>
            <person name="Barrangou R."/>
            <person name="Klaenhammer T.R."/>
            <person name="Caufield P.W."/>
            <person name="Cui Y."/>
            <person name="Zhang H."/>
            <person name="O'Toole P.W."/>
        </authorList>
    </citation>
    <scope>NUCLEOTIDE SEQUENCE [LARGE SCALE GENOMIC DNA]</scope>
    <source>
        <strain evidence="11 12">DSM 16230</strain>
    </source>
</reference>
<dbReference type="PANTHER" id="PTHR22854">
    <property type="entry name" value="TRYPTOPHAN BIOSYNTHESIS PROTEIN"/>
    <property type="match status" value="1"/>
</dbReference>
<comment type="catalytic activity">
    <reaction evidence="1 9">
        <text>1-(2-carboxyphenylamino)-1-deoxy-D-ribulose 5-phosphate + H(+) = (1S,2R)-1-C-(indol-3-yl)glycerol 3-phosphate + CO2 + H2O</text>
        <dbReference type="Rhea" id="RHEA:23476"/>
        <dbReference type="ChEBI" id="CHEBI:15377"/>
        <dbReference type="ChEBI" id="CHEBI:15378"/>
        <dbReference type="ChEBI" id="CHEBI:16526"/>
        <dbReference type="ChEBI" id="CHEBI:58613"/>
        <dbReference type="ChEBI" id="CHEBI:58866"/>
        <dbReference type="EC" id="4.1.1.48"/>
    </reaction>
</comment>
<keyword evidence="6 9" id="KW-0822">Tryptophan biosynthesis</keyword>
<dbReference type="Proteomes" id="UP000051166">
    <property type="component" value="Unassembled WGS sequence"/>
</dbReference>
<dbReference type="SUPFAM" id="SSF51366">
    <property type="entry name" value="Ribulose-phoshate binding barrel"/>
    <property type="match status" value="1"/>
</dbReference>
<dbReference type="STRING" id="1423801.FD50_GL001669"/>
<dbReference type="PATRIC" id="fig|1423801.4.peg.1707"/>
<comment type="similarity">
    <text evidence="3 9">Belongs to the TrpC family.</text>
</comment>
<evidence type="ECO:0000256" key="7">
    <source>
        <dbReference type="ARBA" id="ARBA00023141"/>
    </source>
</evidence>
<feature type="domain" description="Indole-3-glycerol phosphate synthase" evidence="10">
    <location>
        <begin position="3"/>
        <end position="255"/>
    </location>
</feature>
<keyword evidence="5 9" id="KW-0210">Decarboxylase</keyword>
<gene>
    <name evidence="9" type="primary">trpC</name>
    <name evidence="11" type="ORF">FD50_GL001669</name>
</gene>
<comment type="pathway">
    <text evidence="2 9">Amino-acid biosynthesis; L-tryptophan biosynthesis; L-tryptophan from chorismate: step 4/5.</text>
</comment>
<dbReference type="PANTHER" id="PTHR22854:SF2">
    <property type="entry name" value="INDOLE-3-GLYCEROL-PHOSPHATE SYNTHASE"/>
    <property type="match status" value="1"/>
</dbReference>
<dbReference type="EC" id="4.1.1.48" evidence="9"/>
<dbReference type="RefSeq" id="WP_056961445.1">
    <property type="nucleotide sequence ID" value="NZ_AZFQ01000053.1"/>
</dbReference>
<dbReference type="OrthoDB" id="9804217at2"/>
<evidence type="ECO:0000313" key="11">
    <source>
        <dbReference type="EMBL" id="KRL97118.1"/>
    </source>
</evidence>
<dbReference type="CDD" id="cd00331">
    <property type="entry name" value="IGPS"/>
    <property type="match status" value="1"/>
</dbReference>
<evidence type="ECO:0000256" key="1">
    <source>
        <dbReference type="ARBA" id="ARBA00001633"/>
    </source>
</evidence>
<dbReference type="PROSITE" id="PS00614">
    <property type="entry name" value="IGPS"/>
    <property type="match status" value="1"/>
</dbReference>
<keyword evidence="7 9" id="KW-0057">Aromatic amino acid biosynthesis</keyword>
<organism evidence="11 12">
    <name type="scientific">Liquorilactobacillus satsumensis DSM 16230 = JCM 12392</name>
    <dbReference type="NCBI Taxonomy" id="1423801"/>
    <lineage>
        <taxon>Bacteria</taxon>
        <taxon>Bacillati</taxon>
        <taxon>Bacillota</taxon>
        <taxon>Bacilli</taxon>
        <taxon>Lactobacillales</taxon>
        <taxon>Lactobacillaceae</taxon>
        <taxon>Liquorilactobacillus</taxon>
    </lineage>
</organism>
<keyword evidence="12" id="KW-1185">Reference proteome</keyword>
<accession>A0A0R1UVS7</accession>
<keyword evidence="8 9" id="KW-0456">Lyase</keyword>
<evidence type="ECO:0000256" key="3">
    <source>
        <dbReference type="ARBA" id="ARBA00008737"/>
    </source>
</evidence>
<dbReference type="FunFam" id="3.20.20.70:FF:000024">
    <property type="entry name" value="Indole-3-glycerol phosphate synthase"/>
    <property type="match status" value="1"/>
</dbReference>